<dbReference type="STRING" id="857293.CAAU_2209"/>
<name>I7LK97_9CLOT</name>
<dbReference type="Proteomes" id="UP000007652">
    <property type="component" value="Unassembled WGS sequence"/>
</dbReference>
<evidence type="ECO:0000313" key="1">
    <source>
        <dbReference type="EMBL" id="CCJ34293.1"/>
    </source>
</evidence>
<dbReference type="eggNOG" id="ENOG5030F1B">
    <property type="taxonomic scope" value="Bacteria"/>
</dbReference>
<gene>
    <name evidence="1" type="ORF">CAAU_2209</name>
</gene>
<dbReference type="OrthoDB" id="1894053at2"/>
<organism evidence="1 2">
    <name type="scientific">Caloramator australicus RC3</name>
    <dbReference type="NCBI Taxonomy" id="857293"/>
    <lineage>
        <taxon>Bacteria</taxon>
        <taxon>Bacillati</taxon>
        <taxon>Bacillota</taxon>
        <taxon>Clostridia</taxon>
        <taxon>Eubacteriales</taxon>
        <taxon>Clostridiaceae</taxon>
        <taxon>Caloramator</taxon>
    </lineage>
</organism>
<dbReference type="EMBL" id="CAKP01000113">
    <property type="protein sequence ID" value="CCJ34293.1"/>
    <property type="molecule type" value="Genomic_DNA"/>
</dbReference>
<dbReference type="AlphaFoldDB" id="I7LK97"/>
<protein>
    <submittedName>
        <fullName evidence="1">Uncharacterized protein</fullName>
    </submittedName>
</protein>
<accession>I7LK97</accession>
<dbReference type="RefSeq" id="WP_008909549.1">
    <property type="nucleotide sequence ID" value="NZ_CAKP01000113.1"/>
</dbReference>
<evidence type="ECO:0000313" key="2">
    <source>
        <dbReference type="Proteomes" id="UP000007652"/>
    </source>
</evidence>
<proteinExistence type="predicted"/>
<comment type="caution">
    <text evidence="1">The sequence shown here is derived from an EMBL/GenBank/DDBJ whole genome shotgun (WGS) entry which is preliminary data.</text>
</comment>
<reference evidence="1 2" key="1">
    <citation type="journal article" date="2011" name="J. Bacteriol.">
        <title>Draft genome sequence of Caloramator australicus strain RC3T, a thermoanaerobe from the Great Artesian Basin of Australia.</title>
        <authorList>
            <person name="Ogg C.D."/>
            <person name="Patel B.K.C."/>
        </authorList>
    </citation>
    <scope>NUCLEOTIDE SEQUENCE [LARGE SCALE GENOMIC DNA]</scope>
    <source>
        <strain evidence="1 2">RC3</strain>
    </source>
</reference>
<sequence>MAKKIGFIFAFILIFIGILFGLSTAKYNLPEAKASDELIKELKSKAINGGVVCVDSQKLNGAIKYLNVDEKSFNGASIKGIWMDISKDGLIVIIPVKYKSLEAYVYADNKIYVEGDKLILEPKSIKIGKLPLPVSLVLRKVPKLDENIRINGNRVEIDKKIIPFDVEKLEIKDGALVLSFKKKVLELFEKKDVVLEKKDIVVKNKTVTKTVKRFSKEVEDSLKSVSQSLNRVYGNLKTPEEKAIVSTIQSTLNNLLKDPDYPYKKYAESVKAKYKKLPDESKSRIKSALFSNLDLGEVMKLVSVFGM</sequence>
<keyword evidence="2" id="KW-1185">Reference proteome</keyword>